<feature type="transmembrane region" description="Helical" evidence="7">
    <location>
        <begin position="144"/>
        <end position="167"/>
    </location>
</feature>
<keyword evidence="4 7" id="KW-0472">Membrane</keyword>
<protein>
    <recommendedName>
        <fullName evidence="8">Rhodopsin domain-containing protein</fullName>
    </recommendedName>
</protein>
<comment type="similarity">
    <text evidence="5">Belongs to the SAT4 family.</text>
</comment>
<feature type="transmembrane region" description="Helical" evidence="7">
    <location>
        <begin position="36"/>
        <end position="59"/>
    </location>
</feature>
<keyword evidence="3 7" id="KW-1133">Transmembrane helix</keyword>
<sequence length="369" mass="40397">MTTSMASDVDIYNTPVVPPPDGMTSNFHPGWSSVQLATIIVFSVTYFLATVSMVLRYVTSAFVLRQLELDVVLITLAWGTALGYFISVSFCMAHGWGQHAWDISLAEIQLYYNYLLPTTLTYMWSPTLTKLAILAVLHRISPAIWFRIGVYTISVSLISYTVVFTALLSGPCNPVDAGSGVCLNNLAIAQVALNIATDLSIIILPLPTLHKLQIPFRQKVLVGAILCLGSAVLIASIARAPYVKIMATDIDFSRKQAEAGVWSLVELNFGILCNNLMRLKPFLRAYLPRLLTMLGLSSGRSSKPQPGESSKGNGYWRGGKPANSYQLHSLEERGSRPKNQVDAIDEYGIEDSDKAASRQNGSTDSILRT</sequence>
<evidence type="ECO:0000256" key="5">
    <source>
        <dbReference type="ARBA" id="ARBA00038359"/>
    </source>
</evidence>
<reference evidence="9 10" key="1">
    <citation type="journal article" date="2021" name="Nat. Commun.">
        <title>Genetic determinants of endophytism in the Arabidopsis root mycobiome.</title>
        <authorList>
            <person name="Mesny F."/>
            <person name="Miyauchi S."/>
            <person name="Thiergart T."/>
            <person name="Pickel B."/>
            <person name="Atanasova L."/>
            <person name="Karlsson M."/>
            <person name="Huettel B."/>
            <person name="Barry K.W."/>
            <person name="Haridas S."/>
            <person name="Chen C."/>
            <person name="Bauer D."/>
            <person name="Andreopoulos W."/>
            <person name="Pangilinan J."/>
            <person name="LaButti K."/>
            <person name="Riley R."/>
            <person name="Lipzen A."/>
            <person name="Clum A."/>
            <person name="Drula E."/>
            <person name="Henrissat B."/>
            <person name="Kohler A."/>
            <person name="Grigoriev I.V."/>
            <person name="Martin F.M."/>
            <person name="Hacquard S."/>
        </authorList>
    </citation>
    <scope>NUCLEOTIDE SEQUENCE [LARGE SCALE GENOMIC DNA]</scope>
    <source>
        <strain evidence="9 10">MPI-CAGE-CH-0241</strain>
    </source>
</reference>
<feature type="compositionally biased region" description="Polar residues" evidence="6">
    <location>
        <begin position="298"/>
        <end position="312"/>
    </location>
</feature>
<evidence type="ECO:0000256" key="2">
    <source>
        <dbReference type="ARBA" id="ARBA00022692"/>
    </source>
</evidence>
<evidence type="ECO:0000256" key="4">
    <source>
        <dbReference type="ARBA" id="ARBA00023136"/>
    </source>
</evidence>
<dbReference type="GO" id="GO:0016020">
    <property type="term" value="C:membrane"/>
    <property type="evidence" value="ECO:0007669"/>
    <property type="project" value="UniProtKB-SubCell"/>
</dbReference>
<feature type="transmembrane region" description="Helical" evidence="7">
    <location>
        <begin position="220"/>
        <end position="239"/>
    </location>
</feature>
<dbReference type="AlphaFoldDB" id="A0A9P9ANZ2"/>
<proteinExistence type="inferred from homology"/>
<dbReference type="InterPro" id="IPR052337">
    <property type="entry name" value="SAT4-like"/>
</dbReference>
<feature type="compositionally biased region" description="Polar residues" evidence="6">
    <location>
        <begin position="357"/>
        <end position="369"/>
    </location>
</feature>
<evidence type="ECO:0000256" key="3">
    <source>
        <dbReference type="ARBA" id="ARBA00022989"/>
    </source>
</evidence>
<dbReference type="OrthoDB" id="5401779at2759"/>
<feature type="transmembrane region" description="Helical" evidence="7">
    <location>
        <begin position="71"/>
        <end position="95"/>
    </location>
</feature>
<feature type="transmembrane region" description="Helical" evidence="7">
    <location>
        <begin position="187"/>
        <end position="208"/>
    </location>
</feature>
<feature type="domain" description="Rhodopsin" evidence="8">
    <location>
        <begin position="55"/>
        <end position="284"/>
    </location>
</feature>
<dbReference type="InterPro" id="IPR049326">
    <property type="entry name" value="Rhodopsin_dom_fungi"/>
</dbReference>
<keyword evidence="2 7" id="KW-0812">Transmembrane</keyword>
<dbReference type="PANTHER" id="PTHR33048">
    <property type="entry name" value="PTH11-LIKE INTEGRAL MEMBRANE PROTEIN (AFU_ORTHOLOGUE AFUA_5G11245)"/>
    <property type="match status" value="1"/>
</dbReference>
<evidence type="ECO:0000256" key="1">
    <source>
        <dbReference type="ARBA" id="ARBA00004141"/>
    </source>
</evidence>
<dbReference type="Proteomes" id="UP000777438">
    <property type="component" value="Unassembled WGS sequence"/>
</dbReference>
<name>A0A9P9ANZ2_9HYPO</name>
<evidence type="ECO:0000256" key="6">
    <source>
        <dbReference type="SAM" id="MobiDB-lite"/>
    </source>
</evidence>
<gene>
    <name evidence="9" type="ORF">B0T10DRAFT_529936</name>
</gene>
<accession>A0A9P9ANZ2</accession>
<organism evidence="9 10">
    <name type="scientific">Thelonectria olida</name>
    <dbReference type="NCBI Taxonomy" id="1576542"/>
    <lineage>
        <taxon>Eukaryota</taxon>
        <taxon>Fungi</taxon>
        <taxon>Dikarya</taxon>
        <taxon>Ascomycota</taxon>
        <taxon>Pezizomycotina</taxon>
        <taxon>Sordariomycetes</taxon>
        <taxon>Hypocreomycetidae</taxon>
        <taxon>Hypocreales</taxon>
        <taxon>Nectriaceae</taxon>
        <taxon>Thelonectria</taxon>
    </lineage>
</organism>
<feature type="transmembrane region" description="Helical" evidence="7">
    <location>
        <begin position="115"/>
        <end position="137"/>
    </location>
</feature>
<evidence type="ECO:0000259" key="8">
    <source>
        <dbReference type="Pfam" id="PF20684"/>
    </source>
</evidence>
<comment type="caution">
    <text evidence="9">The sequence shown here is derived from an EMBL/GenBank/DDBJ whole genome shotgun (WGS) entry which is preliminary data.</text>
</comment>
<dbReference type="EMBL" id="JAGPYM010000014">
    <property type="protein sequence ID" value="KAH6887455.1"/>
    <property type="molecule type" value="Genomic_DNA"/>
</dbReference>
<dbReference type="Pfam" id="PF20684">
    <property type="entry name" value="Fung_rhodopsin"/>
    <property type="match status" value="1"/>
</dbReference>
<dbReference type="PANTHER" id="PTHR33048:SF129">
    <property type="entry name" value="INTEGRAL MEMBRANE PROTEIN-RELATED"/>
    <property type="match status" value="1"/>
</dbReference>
<feature type="region of interest" description="Disordered" evidence="6">
    <location>
        <begin position="298"/>
        <end position="369"/>
    </location>
</feature>
<comment type="subcellular location">
    <subcellularLocation>
        <location evidence="1">Membrane</location>
        <topology evidence="1">Multi-pass membrane protein</topology>
    </subcellularLocation>
</comment>
<evidence type="ECO:0000256" key="7">
    <source>
        <dbReference type="SAM" id="Phobius"/>
    </source>
</evidence>
<evidence type="ECO:0000313" key="10">
    <source>
        <dbReference type="Proteomes" id="UP000777438"/>
    </source>
</evidence>
<keyword evidence="10" id="KW-1185">Reference proteome</keyword>
<evidence type="ECO:0000313" key="9">
    <source>
        <dbReference type="EMBL" id="KAH6887455.1"/>
    </source>
</evidence>